<evidence type="ECO:0000256" key="1">
    <source>
        <dbReference type="SAM" id="Phobius"/>
    </source>
</evidence>
<dbReference type="OrthoDB" id="5314306at2759"/>
<dbReference type="EMBL" id="KZ305089">
    <property type="protein sequence ID" value="PIA28140.1"/>
    <property type="molecule type" value="Genomic_DNA"/>
</dbReference>
<evidence type="ECO:0000313" key="2">
    <source>
        <dbReference type="EMBL" id="PIA28140.1"/>
    </source>
</evidence>
<keyword evidence="1" id="KW-1133">Transmembrane helix</keyword>
<reference evidence="2 3" key="1">
    <citation type="submission" date="2017-09" db="EMBL/GenBank/DDBJ databases">
        <title>WGS assembly of Aquilegia coerulea Goldsmith.</title>
        <authorList>
            <person name="Hodges S."/>
            <person name="Kramer E."/>
            <person name="Nordborg M."/>
            <person name="Tomkins J."/>
            <person name="Borevitz J."/>
            <person name="Derieg N."/>
            <person name="Yan J."/>
            <person name="Mihaltcheva S."/>
            <person name="Hayes R.D."/>
            <person name="Rokhsar D."/>
        </authorList>
    </citation>
    <scope>NUCLEOTIDE SEQUENCE [LARGE SCALE GENOMIC DNA]</scope>
    <source>
        <strain evidence="3">cv. Goldsmith</strain>
    </source>
</reference>
<keyword evidence="1" id="KW-0472">Membrane</keyword>
<dbReference type="InParanoid" id="A0A2G5CA54"/>
<name>A0A2G5CA54_AQUCA</name>
<protein>
    <submittedName>
        <fullName evidence="2">Uncharacterized protein</fullName>
    </submittedName>
</protein>
<accession>A0A2G5CA54</accession>
<proteinExistence type="predicted"/>
<feature type="transmembrane region" description="Helical" evidence="1">
    <location>
        <begin position="17"/>
        <end position="40"/>
    </location>
</feature>
<keyword evidence="3" id="KW-1185">Reference proteome</keyword>
<dbReference type="AlphaFoldDB" id="A0A2G5CA54"/>
<sequence length="69" mass="8008">MVAVSFLLVYTDNGSSLFFYLAMDHIFSIHCLIIFTYFSFPIRIIIFSFSVIENDNAKNTVLYNLNTKN</sequence>
<organism evidence="2 3">
    <name type="scientific">Aquilegia coerulea</name>
    <name type="common">Rocky mountain columbine</name>
    <dbReference type="NCBI Taxonomy" id="218851"/>
    <lineage>
        <taxon>Eukaryota</taxon>
        <taxon>Viridiplantae</taxon>
        <taxon>Streptophyta</taxon>
        <taxon>Embryophyta</taxon>
        <taxon>Tracheophyta</taxon>
        <taxon>Spermatophyta</taxon>
        <taxon>Magnoliopsida</taxon>
        <taxon>Ranunculales</taxon>
        <taxon>Ranunculaceae</taxon>
        <taxon>Thalictroideae</taxon>
        <taxon>Aquilegia</taxon>
    </lineage>
</organism>
<evidence type="ECO:0000313" key="3">
    <source>
        <dbReference type="Proteomes" id="UP000230069"/>
    </source>
</evidence>
<gene>
    <name evidence="2" type="ORF">AQUCO_07200052v1</name>
</gene>
<keyword evidence="1" id="KW-0812">Transmembrane</keyword>
<dbReference type="Proteomes" id="UP000230069">
    <property type="component" value="Unassembled WGS sequence"/>
</dbReference>